<dbReference type="SMART" id="SM00972">
    <property type="entry name" value="SCPU"/>
    <property type="match status" value="1"/>
</dbReference>
<dbReference type="InterPro" id="IPR007893">
    <property type="entry name" value="Spore_coat_U/FanG"/>
</dbReference>
<evidence type="ECO:0000259" key="2">
    <source>
        <dbReference type="Pfam" id="PF05229"/>
    </source>
</evidence>
<sequence length="165" mass="16573">MKIPSKLALAALAALVSAGNARAAGTATANVAVNATVITSCSITGGSVAFGNYDPLAAGNVDKQGTISVNCNKGTAFSVTLDQGANGSGAVRNMKGATTGNTDLLPYELYTDNARGTVWNATNKMTGTAANKNTAVPFTVYGRIAAGQDVQADTYGDTVVATVTF</sequence>
<evidence type="ECO:0000256" key="1">
    <source>
        <dbReference type="SAM" id="SignalP"/>
    </source>
</evidence>
<dbReference type="EMBL" id="AP025592">
    <property type="protein sequence ID" value="BDG07546.1"/>
    <property type="molecule type" value="Genomic_DNA"/>
</dbReference>
<feature type="signal peptide" evidence="1">
    <location>
        <begin position="1"/>
        <end position="23"/>
    </location>
</feature>
<feature type="chain" id="PRO_5046611196" description="Spore coat protein U/FanG domain-containing protein" evidence="1">
    <location>
        <begin position="24"/>
        <end position="165"/>
    </location>
</feature>
<keyword evidence="1" id="KW-0732">Signal</keyword>
<name>A0ABN6N3L0_9BACT</name>
<feature type="domain" description="Spore coat protein U/FanG" evidence="2">
    <location>
        <begin position="27"/>
        <end position="162"/>
    </location>
</feature>
<keyword evidence="4" id="KW-1185">Reference proteome</keyword>
<gene>
    <name evidence="3" type="ORF">AMPC_06590</name>
</gene>
<dbReference type="RefSeq" id="WP_248344327.1">
    <property type="nucleotide sequence ID" value="NZ_AP025592.1"/>
</dbReference>
<dbReference type="Proteomes" id="UP001162734">
    <property type="component" value="Chromosome"/>
</dbReference>
<evidence type="ECO:0000313" key="4">
    <source>
        <dbReference type="Proteomes" id="UP001162734"/>
    </source>
</evidence>
<protein>
    <recommendedName>
        <fullName evidence="2">Spore coat protein U/FanG domain-containing protein</fullName>
    </recommendedName>
</protein>
<accession>A0ABN6N3L0</accession>
<evidence type="ECO:0000313" key="3">
    <source>
        <dbReference type="EMBL" id="BDG07546.1"/>
    </source>
</evidence>
<dbReference type="Pfam" id="PF05229">
    <property type="entry name" value="SCPU"/>
    <property type="match status" value="1"/>
</dbReference>
<organism evidence="3 4">
    <name type="scientific">Anaeromyxobacter paludicola</name>
    <dbReference type="NCBI Taxonomy" id="2918171"/>
    <lineage>
        <taxon>Bacteria</taxon>
        <taxon>Pseudomonadati</taxon>
        <taxon>Myxococcota</taxon>
        <taxon>Myxococcia</taxon>
        <taxon>Myxococcales</taxon>
        <taxon>Cystobacterineae</taxon>
        <taxon>Anaeromyxobacteraceae</taxon>
        <taxon>Anaeromyxobacter</taxon>
    </lineage>
</organism>
<proteinExistence type="predicted"/>
<reference evidence="4" key="1">
    <citation type="journal article" date="2022" name="Int. J. Syst. Evol. Microbiol.">
        <title>Anaeromyxobacter oryzae sp. nov., Anaeromyxobacter diazotrophicus sp. nov. and Anaeromyxobacter paludicola sp. nov., isolated from paddy soils.</title>
        <authorList>
            <person name="Itoh H."/>
            <person name="Xu Z."/>
            <person name="Mise K."/>
            <person name="Masuda Y."/>
            <person name="Ushijima N."/>
            <person name="Hayakawa C."/>
            <person name="Shiratori Y."/>
            <person name="Senoo K."/>
        </authorList>
    </citation>
    <scope>NUCLEOTIDE SEQUENCE [LARGE SCALE GENOMIC DNA]</scope>
    <source>
        <strain evidence="4">Red630</strain>
    </source>
</reference>
<dbReference type="PANTHER" id="PTHR37089">
    <property type="entry name" value="PROTEIN U-RELATED"/>
    <property type="match status" value="1"/>
</dbReference>
<dbReference type="InterPro" id="IPR053167">
    <property type="entry name" value="Spore_coat_component"/>
</dbReference>